<dbReference type="Pfam" id="PF06808">
    <property type="entry name" value="DctM"/>
    <property type="match status" value="1"/>
</dbReference>
<evidence type="ECO:0000256" key="1">
    <source>
        <dbReference type="ARBA" id="ARBA00004429"/>
    </source>
</evidence>
<feature type="transmembrane region" description="Helical" evidence="7">
    <location>
        <begin position="365"/>
        <end position="387"/>
    </location>
</feature>
<keyword evidence="4 7" id="KW-0812">Transmembrane</keyword>
<feature type="transmembrane region" description="Helical" evidence="7">
    <location>
        <begin position="178"/>
        <end position="199"/>
    </location>
</feature>
<feature type="transmembrane region" description="Helical" evidence="7">
    <location>
        <begin position="99"/>
        <end position="126"/>
    </location>
</feature>
<evidence type="ECO:0000313" key="10">
    <source>
        <dbReference type="Proteomes" id="UP000095765"/>
    </source>
</evidence>
<feature type="transmembrane region" description="Helical" evidence="7">
    <location>
        <begin position="54"/>
        <end position="72"/>
    </location>
</feature>
<dbReference type="AlphaFoldDB" id="A0A174NPM7"/>
<keyword evidence="2" id="KW-1003">Cell membrane</keyword>
<feature type="transmembrane region" description="Helical" evidence="7">
    <location>
        <begin position="341"/>
        <end position="359"/>
    </location>
</feature>
<sequence>MIMFVMFIAVLAVLFIGVSTACSMALVSVGAYFSLGEATMSNMMSLPQGMFNQVSGITLMSIPFFLLMGNFMNAGGISQDLFGFARACLGHRWGGLANAAIVSCMVMSAMSGSAAAVAAGIGMIAISEMRKTGYEQSFSCATIAASGGLGPIIPPSITMILFASMISDPKVGVSVNDLFMGGAIPGVLIGIMFITYASFACKKRNFGKVSPVPMKERLRYFGKAIWALFTPVIVLGGMFGGLFTATEAAAVAALYAALLGIFKYRKIKLKDFPHIFWITAKSSAQIMFVIATASFFQYVLLRTRIPQQAVNAIVSVFGSIVPVLLIIILMLVIMGCFMEGTAILMITVPIFVPLAQAYNYSIIQLAVVMCISLSVGVITPPVGLNLYVLSSITGEKVMRIAKEAVPFVLIMITVALLAAFISPLSLFLPSLGSV</sequence>
<evidence type="ECO:0000259" key="8">
    <source>
        <dbReference type="Pfam" id="PF06808"/>
    </source>
</evidence>
<dbReference type="GO" id="GO:0005886">
    <property type="term" value="C:plasma membrane"/>
    <property type="evidence" value="ECO:0007669"/>
    <property type="project" value="UniProtKB-SubCell"/>
</dbReference>
<accession>A0A174NPM7</accession>
<dbReference type="Proteomes" id="UP000095765">
    <property type="component" value="Unassembled WGS sequence"/>
</dbReference>
<dbReference type="EMBL" id="CZBE01000005">
    <property type="protein sequence ID" value="CUP47889.1"/>
    <property type="molecule type" value="Genomic_DNA"/>
</dbReference>
<evidence type="ECO:0000256" key="3">
    <source>
        <dbReference type="ARBA" id="ARBA00022519"/>
    </source>
</evidence>
<feature type="transmembrane region" description="Helical" evidence="7">
    <location>
        <begin position="407"/>
        <end position="428"/>
    </location>
</feature>
<name>A0A174NPM7_9FIRM</name>
<dbReference type="NCBIfam" id="TIGR00786">
    <property type="entry name" value="dctM"/>
    <property type="match status" value="1"/>
</dbReference>
<feature type="transmembrane region" description="Helical" evidence="7">
    <location>
        <begin position="220"/>
        <end position="242"/>
    </location>
</feature>
<dbReference type="PIRSF" id="PIRSF006066">
    <property type="entry name" value="HI0050"/>
    <property type="match status" value="1"/>
</dbReference>
<evidence type="ECO:0000256" key="7">
    <source>
        <dbReference type="SAM" id="Phobius"/>
    </source>
</evidence>
<dbReference type="InterPro" id="IPR004681">
    <property type="entry name" value="TRAP_DctM"/>
</dbReference>
<reference evidence="9 10" key="1">
    <citation type="submission" date="2015-09" db="EMBL/GenBank/DDBJ databases">
        <authorList>
            <consortium name="Pathogen Informatics"/>
        </authorList>
    </citation>
    <scope>NUCLEOTIDE SEQUENCE [LARGE SCALE GENOMIC DNA]</scope>
    <source>
        <strain evidence="9 10">2789STDY5834939</strain>
    </source>
</reference>
<evidence type="ECO:0000256" key="6">
    <source>
        <dbReference type="ARBA" id="ARBA00023136"/>
    </source>
</evidence>
<feature type="transmembrane region" description="Helical" evidence="7">
    <location>
        <begin position="6"/>
        <end position="33"/>
    </location>
</feature>
<dbReference type="PANTHER" id="PTHR33362:SF5">
    <property type="entry name" value="C4-DICARBOXYLATE TRAP TRANSPORTER LARGE PERMEASE PROTEIN DCTM"/>
    <property type="match status" value="1"/>
</dbReference>
<organism evidence="9 10">
    <name type="scientific">Anaerotruncus colihominis</name>
    <dbReference type="NCBI Taxonomy" id="169435"/>
    <lineage>
        <taxon>Bacteria</taxon>
        <taxon>Bacillati</taxon>
        <taxon>Bacillota</taxon>
        <taxon>Clostridia</taxon>
        <taxon>Eubacteriales</taxon>
        <taxon>Oscillospiraceae</taxon>
        <taxon>Anaerotruncus</taxon>
    </lineage>
</organism>
<feature type="transmembrane region" description="Helical" evidence="7">
    <location>
        <begin position="138"/>
        <end position="166"/>
    </location>
</feature>
<proteinExistence type="predicted"/>
<dbReference type="PANTHER" id="PTHR33362">
    <property type="entry name" value="SIALIC ACID TRAP TRANSPORTER PERMEASE PROTEIN SIAT-RELATED"/>
    <property type="match status" value="1"/>
</dbReference>
<gene>
    <name evidence="9" type="primary">siaT_2</name>
    <name evidence="9" type="ORF">ERS852551_00924</name>
</gene>
<feature type="transmembrane region" description="Helical" evidence="7">
    <location>
        <begin position="248"/>
        <end position="264"/>
    </location>
</feature>
<keyword evidence="3" id="KW-0997">Cell inner membrane</keyword>
<dbReference type="InterPro" id="IPR010656">
    <property type="entry name" value="DctM"/>
</dbReference>
<dbReference type="GO" id="GO:0022857">
    <property type="term" value="F:transmembrane transporter activity"/>
    <property type="evidence" value="ECO:0007669"/>
    <property type="project" value="TreeGrafter"/>
</dbReference>
<keyword evidence="6 7" id="KW-0472">Membrane</keyword>
<evidence type="ECO:0000256" key="5">
    <source>
        <dbReference type="ARBA" id="ARBA00022989"/>
    </source>
</evidence>
<comment type="subcellular location">
    <subcellularLocation>
        <location evidence="1">Cell inner membrane</location>
        <topology evidence="1">Multi-pass membrane protein</topology>
    </subcellularLocation>
</comment>
<feature type="transmembrane region" description="Helical" evidence="7">
    <location>
        <begin position="276"/>
        <end position="300"/>
    </location>
</feature>
<feature type="domain" description="TRAP C4-dicarboxylate transport system permease DctM subunit" evidence="8">
    <location>
        <begin position="7"/>
        <end position="421"/>
    </location>
</feature>
<evidence type="ECO:0000256" key="4">
    <source>
        <dbReference type="ARBA" id="ARBA00022692"/>
    </source>
</evidence>
<protein>
    <submittedName>
        <fullName evidence="9">Neu5Ac permease</fullName>
    </submittedName>
</protein>
<evidence type="ECO:0000256" key="2">
    <source>
        <dbReference type="ARBA" id="ARBA00022475"/>
    </source>
</evidence>
<evidence type="ECO:0000313" key="9">
    <source>
        <dbReference type="EMBL" id="CUP47889.1"/>
    </source>
</evidence>
<feature type="transmembrane region" description="Helical" evidence="7">
    <location>
        <begin position="312"/>
        <end position="334"/>
    </location>
</feature>
<dbReference type="RefSeq" id="WP_055244353.1">
    <property type="nucleotide sequence ID" value="NZ_CABIWA010000007.1"/>
</dbReference>
<keyword evidence="5 7" id="KW-1133">Transmembrane helix</keyword>
<dbReference type="OrthoDB" id="9785600at2"/>